<dbReference type="InterPro" id="IPR058348">
    <property type="entry name" value="DUF8035"/>
</dbReference>
<name>A0ABR1M129_9PEZI</name>
<feature type="region of interest" description="Disordered" evidence="1">
    <location>
        <begin position="234"/>
        <end position="285"/>
    </location>
</feature>
<accession>A0ABR1M129</accession>
<protein>
    <recommendedName>
        <fullName evidence="2">DUF8035 domain-containing protein</fullName>
    </recommendedName>
</protein>
<feature type="region of interest" description="Disordered" evidence="1">
    <location>
        <begin position="1"/>
        <end position="55"/>
    </location>
</feature>
<evidence type="ECO:0000313" key="4">
    <source>
        <dbReference type="Proteomes" id="UP001360953"/>
    </source>
</evidence>
<evidence type="ECO:0000256" key="1">
    <source>
        <dbReference type="SAM" id="MobiDB-lite"/>
    </source>
</evidence>
<feature type="domain" description="DUF8035" evidence="2">
    <location>
        <begin position="377"/>
        <end position="426"/>
    </location>
</feature>
<reference evidence="3 4" key="1">
    <citation type="submission" date="2024-04" db="EMBL/GenBank/DDBJ databases">
        <title>Phyllosticta paracitricarpa is synonymous to the EU quarantine fungus P. citricarpa based on phylogenomic analyses.</title>
        <authorList>
            <consortium name="Lawrence Berkeley National Laboratory"/>
            <person name="Van ingen-buijs V.A."/>
            <person name="Van westerhoven A.C."/>
            <person name="Haridas S."/>
            <person name="Skiadas P."/>
            <person name="Martin F."/>
            <person name="Groenewald J.Z."/>
            <person name="Crous P.W."/>
            <person name="Seidl M.F."/>
        </authorList>
    </citation>
    <scope>NUCLEOTIDE SEQUENCE [LARGE SCALE GENOMIC DNA]</scope>
    <source>
        <strain evidence="3 4">CPC 17464</strain>
    </source>
</reference>
<dbReference type="Pfam" id="PF26118">
    <property type="entry name" value="DUF8035"/>
    <property type="match status" value="1"/>
</dbReference>
<feature type="compositionally biased region" description="Polar residues" evidence="1">
    <location>
        <begin position="205"/>
        <end position="222"/>
    </location>
</feature>
<evidence type="ECO:0000313" key="3">
    <source>
        <dbReference type="EMBL" id="KAK7540572.1"/>
    </source>
</evidence>
<sequence length="455" mass="50714">MANGSEDKARMSGPQTRPTPRCANCTRLGGDLVRSQADSLSRGPRSPPPPSPRSIARVRLSDNLARPANAFELCGLRSPPSPRPVAHRRLCDDLTRNPDDVFALHGLRSPPSPRPVAHRRLCDDLTRNPDDVFALHGPRSPPSPRPVAKKRLSDDLTRDWGTRAGIWGAHSPNSQEPFVPKRLSESLARDPEDRDRLWSAQNRPISTCLTPPINSTPTSSRMHTNEMRCHAPRQRRPLPELPGSPVVARGCQSELPNRPLDPRAQKAAKLRAQPTPRPVDPPSSDVSRGWANMLLRLAAVPSRPLPQVPEDPVPADRIVPRVIRNSEIHRLIADLGGLEDAEEKAIIKEISDTTIRRLSRFRRAAVVKNNIPEDVAYTRLPRGVVNRRALDEAGGQFVEVGFSVVLFRLLTRDEIKLFVNRPWDIRGVVAVEPSKVCQRPNTKPWRSILTRRPGR</sequence>
<organism evidence="3 4">
    <name type="scientific">Phyllosticta citribraziliensis</name>
    <dbReference type="NCBI Taxonomy" id="989973"/>
    <lineage>
        <taxon>Eukaryota</taxon>
        <taxon>Fungi</taxon>
        <taxon>Dikarya</taxon>
        <taxon>Ascomycota</taxon>
        <taxon>Pezizomycotina</taxon>
        <taxon>Dothideomycetes</taxon>
        <taxon>Dothideomycetes incertae sedis</taxon>
        <taxon>Botryosphaeriales</taxon>
        <taxon>Phyllostictaceae</taxon>
        <taxon>Phyllosticta</taxon>
    </lineage>
</organism>
<dbReference type="EMBL" id="JBBPEH010000003">
    <property type="protein sequence ID" value="KAK7540572.1"/>
    <property type="molecule type" value="Genomic_DNA"/>
</dbReference>
<proteinExistence type="predicted"/>
<feature type="compositionally biased region" description="Basic and acidic residues" evidence="1">
    <location>
        <begin position="1"/>
        <end position="10"/>
    </location>
</feature>
<comment type="caution">
    <text evidence="3">The sequence shown here is derived from an EMBL/GenBank/DDBJ whole genome shotgun (WGS) entry which is preliminary data.</text>
</comment>
<feature type="region of interest" description="Disordered" evidence="1">
    <location>
        <begin position="134"/>
        <end position="153"/>
    </location>
</feature>
<keyword evidence="4" id="KW-1185">Reference proteome</keyword>
<dbReference type="GeneID" id="92027656"/>
<dbReference type="Proteomes" id="UP001360953">
    <property type="component" value="Unassembled WGS sequence"/>
</dbReference>
<dbReference type="RefSeq" id="XP_066657503.1">
    <property type="nucleotide sequence ID" value="XM_066794750.1"/>
</dbReference>
<gene>
    <name evidence="3" type="ORF">J3D65DRAFT_240007</name>
</gene>
<evidence type="ECO:0000259" key="2">
    <source>
        <dbReference type="Pfam" id="PF26118"/>
    </source>
</evidence>
<feature type="region of interest" description="Disordered" evidence="1">
    <location>
        <begin position="205"/>
        <end position="224"/>
    </location>
</feature>